<dbReference type="AlphaFoldDB" id="K0RR63"/>
<dbReference type="EMBL" id="AGNL01033771">
    <property type="protein sequence ID" value="EJK55560.1"/>
    <property type="molecule type" value="Genomic_DNA"/>
</dbReference>
<feature type="compositionally biased region" description="Low complexity" evidence="1">
    <location>
        <begin position="42"/>
        <end position="51"/>
    </location>
</feature>
<organism evidence="2 3">
    <name type="scientific">Thalassiosira oceanica</name>
    <name type="common">Marine diatom</name>
    <dbReference type="NCBI Taxonomy" id="159749"/>
    <lineage>
        <taxon>Eukaryota</taxon>
        <taxon>Sar</taxon>
        <taxon>Stramenopiles</taxon>
        <taxon>Ochrophyta</taxon>
        <taxon>Bacillariophyta</taxon>
        <taxon>Coscinodiscophyceae</taxon>
        <taxon>Thalassiosirophycidae</taxon>
        <taxon>Thalassiosirales</taxon>
        <taxon>Thalassiosiraceae</taxon>
        <taxon>Thalassiosira</taxon>
    </lineage>
</organism>
<name>K0RR63_THAOC</name>
<gene>
    <name evidence="2" type="ORF">THAOC_24700</name>
</gene>
<proteinExistence type="predicted"/>
<evidence type="ECO:0000256" key="1">
    <source>
        <dbReference type="SAM" id="MobiDB-lite"/>
    </source>
</evidence>
<keyword evidence="3" id="KW-1185">Reference proteome</keyword>
<reference evidence="2 3" key="1">
    <citation type="journal article" date="2012" name="Genome Biol.">
        <title>Genome and low-iron response of an oceanic diatom adapted to chronic iron limitation.</title>
        <authorList>
            <person name="Lommer M."/>
            <person name="Specht M."/>
            <person name="Roy A.S."/>
            <person name="Kraemer L."/>
            <person name="Andreson R."/>
            <person name="Gutowska M.A."/>
            <person name="Wolf J."/>
            <person name="Bergner S.V."/>
            <person name="Schilhabel M.B."/>
            <person name="Klostermeier U.C."/>
            <person name="Beiko R.G."/>
            <person name="Rosenstiel P."/>
            <person name="Hippler M."/>
            <person name="Laroche J."/>
        </authorList>
    </citation>
    <scope>NUCLEOTIDE SEQUENCE [LARGE SCALE GENOMIC DNA]</scope>
    <source>
        <strain evidence="2 3">CCMP1005</strain>
    </source>
</reference>
<comment type="caution">
    <text evidence="2">The sequence shown here is derived from an EMBL/GenBank/DDBJ whole genome shotgun (WGS) entry which is preliminary data.</text>
</comment>
<evidence type="ECO:0000313" key="3">
    <source>
        <dbReference type="Proteomes" id="UP000266841"/>
    </source>
</evidence>
<evidence type="ECO:0000313" key="2">
    <source>
        <dbReference type="EMBL" id="EJK55560.1"/>
    </source>
</evidence>
<feature type="region of interest" description="Disordered" evidence="1">
    <location>
        <begin position="42"/>
        <end position="83"/>
    </location>
</feature>
<accession>K0RR63</accession>
<dbReference type="Proteomes" id="UP000266841">
    <property type="component" value="Unassembled WGS sequence"/>
</dbReference>
<sequence length="764" mass="85335">MAVDVRRTLGYCVHASTSPLTVKVQGRLRSAAAAPLRLPAGSAGTTQAASGHHGLTNWHGRNVRGGEDNSWGKARKDGTVPSTLQHNLPRRRLVDSWRFEKRARPVIIMGKKACLALDTNDYTDDYADIEETWFDQHDHDEEERPPSPIEAARLGRSRTRQNDTCVVATNESTVMTPRLARTFSDRQPKPTVITPRLGKTAYIGNPLRWPVFTEMLASNDALLVQTLSFLDLLDVVTLSKVSTGLREQIDSFEGLFCRIESSLSSDGNLLPCLLPIKGRLLTLSSELPRPAGLCRRFAYECLSQTVYKSSSGKNVLAPRQLYCVHTSEYTCAMSFRNLRWQYTNFKGPQRQLFWKSGLRLTHVCNEQNKCALTTVWLSVLPEDKAFTIKYLPPNTETIVGSAIHEDRSLCAILATVNERYVLSMIALPLAPGDASGNSHGHELKWQKNLSSNWQFFSSSETRSIVSFNSKGTLLVFGSTERWGAIDSKTGRHLWKGSILNPSRAIKNTSSRMSETSVITAYLIHKEFLFLLLDRGTQLCVFDVSDTRNSQPIAESNNLNWSESFTHSCTRQRWSSAGKFSLAFCGGRLFVAGYSDLIVSKQSRLLRRFRSRLQDLRSARCPDGSLVLRFDRLSDSLSGAVGTQVMHTPNERELFLLGASSLLRWTESQGLVSMETSGHARIHHVDETKFLTSSATGGGIVITQRDQSKILSCMGIHHKRYFNSEKSGAHHTEVLKVVCDGRFVLIRCKKTAVKTIVLDLYNTAN</sequence>
<protein>
    <submittedName>
        <fullName evidence="2">Uncharacterized protein</fullName>
    </submittedName>
</protein>
<feature type="region of interest" description="Disordered" evidence="1">
    <location>
        <begin position="137"/>
        <end position="156"/>
    </location>
</feature>